<accession>A0A835R9G1</accession>
<comment type="caution">
    <text evidence="1">The sequence shown here is derived from an EMBL/GenBank/DDBJ whole genome shotgun (WGS) entry which is preliminary data.</text>
</comment>
<gene>
    <name evidence="1" type="ORF">HPP92_008318</name>
</gene>
<proteinExistence type="predicted"/>
<reference evidence="1 2" key="1">
    <citation type="journal article" date="2020" name="Nat. Food">
        <title>A phased Vanilla planifolia genome enables genetic improvement of flavour and production.</title>
        <authorList>
            <person name="Hasing T."/>
            <person name="Tang H."/>
            <person name="Brym M."/>
            <person name="Khazi F."/>
            <person name="Huang T."/>
            <person name="Chambers A.H."/>
        </authorList>
    </citation>
    <scope>NUCLEOTIDE SEQUENCE [LARGE SCALE GENOMIC DNA]</scope>
    <source>
        <tissue evidence="1">Leaf</tissue>
    </source>
</reference>
<dbReference type="EMBL" id="JADCNM010000004">
    <property type="protein sequence ID" value="KAG0486223.1"/>
    <property type="molecule type" value="Genomic_DNA"/>
</dbReference>
<organism evidence="1 2">
    <name type="scientific">Vanilla planifolia</name>
    <name type="common">Vanilla</name>
    <dbReference type="NCBI Taxonomy" id="51239"/>
    <lineage>
        <taxon>Eukaryota</taxon>
        <taxon>Viridiplantae</taxon>
        <taxon>Streptophyta</taxon>
        <taxon>Embryophyta</taxon>
        <taxon>Tracheophyta</taxon>
        <taxon>Spermatophyta</taxon>
        <taxon>Magnoliopsida</taxon>
        <taxon>Liliopsida</taxon>
        <taxon>Asparagales</taxon>
        <taxon>Orchidaceae</taxon>
        <taxon>Vanilloideae</taxon>
        <taxon>Vanilleae</taxon>
        <taxon>Vanilla</taxon>
    </lineage>
</organism>
<dbReference type="AlphaFoldDB" id="A0A835R9G1"/>
<sequence>MPLAHELNPISLIITDQRSSTDAVLSHRPRIRMPHYRLPPPPPHRFKDFMYKQFFTNPV</sequence>
<evidence type="ECO:0000313" key="1">
    <source>
        <dbReference type="EMBL" id="KAG0486223.1"/>
    </source>
</evidence>
<dbReference type="Proteomes" id="UP000639772">
    <property type="component" value="Unassembled WGS sequence"/>
</dbReference>
<protein>
    <submittedName>
        <fullName evidence="1">Uncharacterized protein</fullName>
    </submittedName>
</protein>
<name>A0A835R9G1_VANPL</name>
<evidence type="ECO:0000313" key="2">
    <source>
        <dbReference type="Proteomes" id="UP000639772"/>
    </source>
</evidence>